<dbReference type="OrthoDB" id="514290at2"/>
<sequence length="169" mass="18677">MSLIILTGASGSGKTAIAQAMARDHASTLAVHHFDSIGVPSLDAMIRDHGSPEGWQRDKTVEWLARLAPQLQKGRAILLEGQMRPSFIKEAAAAADIDDYRLLLIDCDDTTRTHRLTVERGQPELADANMMNWAAYLRREAQANGCEILDTSRLSIEQSVDAVLKHLFR</sequence>
<gene>
    <name evidence="1" type="ORF">FP026_29820</name>
</gene>
<comment type="caution">
    <text evidence="1">The sequence shown here is derived from an EMBL/GenBank/DDBJ whole genome shotgun (WGS) entry which is preliminary data.</text>
</comment>
<evidence type="ECO:0000313" key="2">
    <source>
        <dbReference type="Proteomes" id="UP000323608"/>
    </source>
</evidence>
<accession>A0A5B0VKG9</accession>
<dbReference type="Gene3D" id="3.40.50.300">
    <property type="entry name" value="P-loop containing nucleotide triphosphate hydrolases"/>
    <property type="match status" value="1"/>
</dbReference>
<dbReference type="AlphaFoldDB" id="A0A5B0VKG9"/>
<dbReference type="Proteomes" id="UP000323608">
    <property type="component" value="Unassembled WGS sequence"/>
</dbReference>
<dbReference type="SUPFAM" id="SSF52540">
    <property type="entry name" value="P-loop containing nucleoside triphosphate hydrolases"/>
    <property type="match status" value="1"/>
</dbReference>
<protein>
    <submittedName>
        <fullName evidence="1">AAA family ATPase</fullName>
    </submittedName>
</protein>
<dbReference type="RefSeq" id="WP_149638148.1">
    <property type="nucleotide sequence ID" value="NZ_VNIP01000024.1"/>
</dbReference>
<name>A0A5B0VKG9_RHITR</name>
<organism evidence="1 2">
    <name type="scientific">Rhizobium tropici</name>
    <dbReference type="NCBI Taxonomy" id="398"/>
    <lineage>
        <taxon>Bacteria</taxon>
        <taxon>Pseudomonadati</taxon>
        <taxon>Pseudomonadota</taxon>
        <taxon>Alphaproteobacteria</taxon>
        <taxon>Hyphomicrobiales</taxon>
        <taxon>Rhizobiaceae</taxon>
        <taxon>Rhizobium/Agrobacterium group</taxon>
        <taxon>Rhizobium</taxon>
    </lineage>
</organism>
<dbReference type="InterPro" id="IPR027417">
    <property type="entry name" value="P-loop_NTPase"/>
</dbReference>
<reference evidence="1 2" key="1">
    <citation type="submission" date="2019-07" db="EMBL/GenBank/DDBJ databases">
        <title>The Draft Genome Sequence of Rhizobium tropici SARCC-755 Associated with Superior Nodulation on Pigeonpea (Cajanus cajan (L.) Millsp.).</title>
        <authorList>
            <person name="Bopape F.L."/>
            <person name="Hassen A.I."/>
            <person name="Swanevelder Z.H."/>
            <person name="Gwata E.T."/>
        </authorList>
    </citation>
    <scope>NUCLEOTIDE SEQUENCE [LARGE SCALE GENOMIC DNA]</scope>
    <source>
        <strain evidence="1 2">SARCC-755</strain>
    </source>
</reference>
<dbReference type="EMBL" id="VNIP01000024">
    <property type="protein sequence ID" value="KAA1174585.1"/>
    <property type="molecule type" value="Genomic_DNA"/>
</dbReference>
<evidence type="ECO:0000313" key="1">
    <source>
        <dbReference type="EMBL" id="KAA1174585.1"/>
    </source>
</evidence>
<proteinExistence type="predicted"/>